<feature type="domain" description="Proteasome alpha-type subunits" evidence="4">
    <location>
        <begin position="988"/>
        <end position="1010"/>
    </location>
</feature>
<feature type="repeat" description="WD" evidence="3">
    <location>
        <begin position="1128"/>
        <end position="1160"/>
    </location>
</feature>
<feature type="repeat" description="WD" evidence="3">
    <location>
        <begin position="1046"/>
        <end position="1078"/>
    </location>
</feature>
<feature type="repeat" description="WD" evidence="3">
    <location>
        <begin position="1210"/>
        <end position="1242"/>
    </location>
</feature>
<evidence type="ECO:0000313" key="5">
    <source>
        <dbReference type="EMBL" id="MBD2185153.1"/>
    </source>
</evidence>
<dbReference type="GO" id="GO:0019773">
    <property type="term" value="C:proteasome core complex, alpha-subunit complex"/>
    <property type="evidence" value="ECO:0007669"/>
    <property type="project" value="InterPro"/>
</dbReference>
<accession>A0A926ZJ39</accession>
<dbReference type="GO" id="GO:0006511">
    <property type="term" value="P:ubiquitin-dependent protein catabolic process"/>
    <property type="evidence" value="ECO:0007669"/>
    <property type="project" value="InterPro"/>
</dbReference>
<dbReference type="Gene3D" id="1.25.40.10">
    <property type="entry name" value="Tetratricopeptide repeat domain"/>
    <property type="match status" value="1"/>
</dbReference>
<comment type="caution">
    <text evidence="5">The sequence shown here is derived from an EMBL/GenBank/DDBJ whole genome shotgun (WGS) entry which is preliminary data.</text>
</comment>
<feature type="domain" description="Proteasome alpha-type subunits" evidence="4">
    <location>
        <begin position="1029"/>
        <end position="1051"/>
    </location>
</feature>
<feature type="repeat" description="WD" evidence="3">
    <location>
        <begin position="1087"/>
        <end position="1119"/>
    </location>
</feature>
<dbReference type="InterPro" id="IPR020472">
    <property type="entry name" value="WD40_PAC1"/>
</dbReference>
<reference evidence="5" key="1">
    <citation type="journal article" date="2015" name="ISME J.">
        <title>Draft Genome Sequence of Streptomyces incarnatus NRRL8089, which Produces the Nucleoside Antibiotic Sinefungin.</title>
        <authorList>
            <person name="Oshima K."/>
            <person name="Hattori M."/>
            <person name="Shimizu H."/>
            <person name="Fukuda K."/>
            <person name="Nemoto M."/>
            <person name="Inagaki K."/>
            <person name="Tamura T."/>
        </authorList>
    </citation>
    <scope>NUCLEOTIDE SEQUENCE</scope>
    <source>
        <strain evidence="5">FACHB-1375</strain>
    </source>
</reference>
<keyword evidence="6" id="KW-1185">Reference proteome</keyword>
<dbReference type="InterPro" id="IPR049052">
    <property type="entry name" value="nSTAND1"/>
</dbReference>
<dbReference type="SUPFAM" id="SSF52540">
    <property type="entry name" value="P-loop containing nucleoside triphosphate hydrolases"/>
    <property type="match status" value="1"/>
</dbReference>
<evidence type="ECO:0000256" key="3">
    <source>
        <dbReference type="PROSITE-ProRule" id="PRU00221"/>
    </source>
</evidence>
<dbReference type="SMART" id="SM00320">
    <property type="entry name" value="WD40"/>
    <property type="match status" value="10"/>
</dbReference>
<feature type="domain" description="Proteasome alpha-type subunits" evidence="4">
    <location>
        <begin position="1070"/>
        <end position="1092"/>
    </location>
</feature>
<dbReference type="SUPFAM" id="SSF50978">
    <property type="entry name" value="WD40 repeat-like"/>
    <property type="match status" value="1"/>
</dbReference>
<dbReference type="InterPro" id="IPR000426">
    <property type="entry name" value="Proteasome_asu_N"/>
</dbReference>
<dbReference type="PROSITE" id="PS50294">
    <property type="entry name" value="WD_REPEATS_REGION"/>
    <property type="match status" value="10"/>
</dbReference>
<dbReference type="Pfam" id="PF20703">
    <property type="entry name" value="nSTAND1"/>
    <property type="match status" value="1"/>
</dbReference>
<evidence type="ECO:0000256" key="2">
    <source>
        <dbReference type="ARBA" id="ARBA00022737"/>
    </source>
</evidence>
<dbReference type="InterPro" id="IPR027417">
    <property type="entry name" value="P-loop_NTPase"/>
</dbReference>
<feature type="repeat" description="WD" evidence="3">
    <location>
        <begin position="1005"/>
        <end position="1037"/>
    </location>
</feature>
<dbReference type="InterPro" id="IPR011047">
    <property type="entry name" value="Quinoprotein_ADH-like_sf"/>
</dbReference>
<dbReference type="SMART" id="SM00948">
    <property type="entry name" value="Proteasome_A_N"/>
    <property type="match status" value="8"/>
</dbReference>
<dbReference type="PRINTS" id="PR00320">
    <property type="entry name" value="GPROTEINBRPT"/>
</dbReference>
<dbReference type="Pfam" id="PF00400">
    <property type="entry name" value="WD40"/>
    <property type="match status" value="10"/>
</dbReference>
<evidence type="ECO:0000313" key="6">
    <source>
        <dbReference type="Proteomes" id="UP000641646"/>
    </source>
</evidence>
<dbReference type="InterPro" id="IPR015943">
    <property type="entry name" value="WD40/YVTN_repeat-like_dom_sf"/>
</dbReference>
<dbReference type="InterPro" id="IPR001680">
    <property type="entry name" value="WD40_rpt"/>
</dbReference>
<dbReference type="CDD" id="cd00200">
    <property type="entry name" value="WD40"/>
    <property type="match status" value="1"/>
</dbReference>
<keyword evidence="2" id="KW-0677">Repeat</keyword>
<name>A0A926ZJ39_9CYAN</name>
<dbReference type="EMBL" id="JACJPW010000109">
    <property type="protein sequence ID" value="MBD2185153.1"/>
    <property type="molecule type" value="Genomic_DNA"/>
</dbReference>
<dbReference type="InterPro" id="IPR036322">
    <property type="entry name" value="WD40_repeat_dom_sf"/>
</dbReference>
<dbReference type="Gene3D" id="2.130.10.10">
    <property type="entry name" value="YVTN repeat-like/Quinoprotein amine dehydrogenase"/>
    <property type="match status" value="3"/>
</dbReference>
<feature type="domain" description="Proteasome alpha-type subunits" evidence="4">
    <location>
        <begin position="1275"/>
        <end position="1301"/>
    </location>
</feature>
<dbReference type="RefSeq" id="WP_190472962.1">
    <property type="nucleotide sequence ID" value="NZ_JACJPW010000109.1"/>
</dbReference>
<reference evidence="5" key="2">
    <citation type="submission" date="2020-08" db="EMBL/GenBank/DDBJ databases">
        <authorList>
            <person name="Chen M."/>
            <person name="Teng W."/>
            <person name="Zhao L."/>
            <person name="Hu C."/>
            <person name="Zhou Y."/>
            <person name="Han B."/>
            <person name="Song L."/>
            <person name="Shu W."/>
        </authorList>
    </citation>
    <scope>NUCLEOTIDE SEQUENCE</scope>
    <source>
        <strain evidence="5">FACHB-1375</strain>
    </source>
</reference>
<feature type="repeat" description="WD" evidence="3">
    <location>
        <begin position="1251"/>
        <end position="1283"/>
    </location>
</feature>
<feature type="domain" description="Proteasome alpha-type subunits" evidence="4">
    <location>
        <begin position="1111"/>
        <end position="1133"/>
    </location>
</feature>
<evidence type="ECO:0000256" key="1">
    <source>
        <dbReference type="ARBA" id="ARBA00022574"/>
    </source>
</evidence>
<dbReference type="PROSITE" id="PS50082">
    <property type="entry name" value="WD_REPEATS_2"/>
    <property type="match status" value="10"/>
</dbReference>
<proteinExistence type="predicted"/>
<feature type="domain" description="Proteasome alpha-type subunits" evidence="4">
    <location>
        <begin position="1193"/>
        <end position="1215"/>
    </location>
</feature>
<protein>
    <submittedName>
        <fullName evidence="5">AAA family ATPase</fullName>
    </submittedName>
</protein>
<feature type="domain" description="Proteasome alpha-type subunits" evidence="4">
    <location>
        <begin position="1152"/>
        <end position="1178"/>
    </location>
</feature>
<evidence type="ECO:0000259" key="4">
    <source>
        <dbReference type="SMART" id="SM00948"/>
    </source>
</evidence>
<dbReference type="Proteomes" id="UP000641646">
    <property type="component" value="Unassembled WGS sequence"/>
</dbReference>
<gene>
    <name evidence="5" type="ORF">H6G03_29460</name>
</gene>
<dbReference type="SUPFAM" id="SSF50998">
    <property type="entry name" value="Quinoprotein alcohol dehydrogenase-like"/>
    <property type="match status" value="1"/>
</dbReference>
<keyword evidence="1 3" id="KW-0853">WD repeat</keyword>
<dbReference type="PANTHER" id="PTHR22847:SF637">
    <property type="entry name" value="WD REPEAT DOMAIN 5B"/>
    <property type="match status" value="1"/>
</dbReference>
<feature type="repeat" description="WD" evidence="3">
    <location>
        <begin position="964"/>
        <end position="996"/>
    </location>
</feature>
<dbReference type="InterPro" id="IPR011990">
    <property type="entry name" value="TPR-like_helical_dom_sf"/>
</dbReference>
<dbReference type="PANTHER" id="PTHR22847">
    <property type="entry name" value="WD40 REPEAT PROTEIN"/>
    <property type="match status" value="1"/>
</dbReference>
<sequence length="1363" mass="153777">MSESQPLENISADNEESLQTLLRAIALSQGDFSLILVVCNYAALCDRMAQRLLVSSSVKIEKIELGKFVPNLYSTIVSKLGEEKPPALMVFGLEAVDEIDRVLTSANYVREEFRKNLPFPVLLWVNDEAIEKFIRLAPDIFSWSTTVELSMTNDELIELIRQRTNQLFATETNFYLNLETFSEAWREIAAAERDLQNRQAVLLTELEACLQVWHGLNDFTNNRLDEALENYQESFLFWQQENHRERQGILLLAIAECYKQKAIQQRVKNQEFWQEEKYFLWESLKNFERSQRLDLVAKHISKLGEVLRRLQAWPELKSLVEKKAIKLHLTYGDPSQLAQDRGFLAQVSLEESRWDEAKQQAEAALKILAESPLIQPDELQEKGFYQLILAFSLRKLGEKQQADEHLSQAFRESKPQYEPQLYINILGKLRELYFQQRDYGKAFEIKVEEYAIQYHYNFLAFAGVAHFTAKSKIINSTLTETAKQAIVEREISGREPDVKRLWARISADYCKLIVIYGQSGVGKSSLVRAKLFPKLQQEKIDTRQGLPVLLRFYNGWVKTLGDNLRKEFQEVTGENLSASLDSPEEIIQQLQKNAELNLLTVLIFDQFEEFFFVHGEPKIRQNFYRFLNSCLNIPYCKVILSIREDYLHCLLELNRLDNKVINENILDKKILYSLGNFSRPEAKLVIASLTKQSQFELESALLEQLVEDLAADLDGVLPIELQIVGAQLEAEKITSLAKYRELGEKPKAQLVARYLADIVNDCGQENIKLTRLVLYLLTNENNTRPLKTRAELVQELELKTDNLDLVLEILLGSGLVVEVEAANTRYYQLVHDYLVWFIRQQQGAELLAEWKRRAEEFQAGQIDALSRYSDILFNQNKEFDALIEGLRAGVTLKQASTANAYIRIQVLTALRQAVYSVQECNRLERHNHAVNSVSFSPDGQTIASGSSDNTIKLWSRDGKLLQTLSGHNAAVISVSFSPDGQTLASGSFDKTVKLWNRDGTLLQTLSGHNAEVISVSFSPDGQTLASGSFDKTVKLWNRDGKLRQTLSGHNAEVISVSFSPDGQTLVSGSLDKTIKLWNRDGKLRQTLSGHNAAVISVSFSPDGQTIASGSEDNTIKLWNRDGKLLQTLCGHNAAVWSVSFSSDGQTLASGSFDKTVKLWNRDGKLLQTLCGHNYTVNSVSFSPDGQTIASGSWDNTIKLWSRNGKLLQTLCGHNGWVYSVSFSPDGQTIASGSEDNTIKLWSRNGKLLQTLSEHNDGVLSVSFSPDGQTIASGSSDNTIKLWSRDGKLLQTLSGHNYPVNSVSFSPDGQTIASGSSDKTVILRNLDLDNLLAQGCDWVRDYLTNNINVSESDRRLCDGIGSGK</sequence>
<feature type="repeat" description="WD" evidence="3">
    <location>
        <begin position="923"/>
        <end position="955"/>
    </location>
</feature>
<dbReference type="Gene3D" id="3.40.50.300">
    <property type="entry name" value="P-loop containing nucleotide triphosphate hydrolases"/>
    <property type="match status" value="1"/>
</dbReference>
<organism evidence="5 6">
    <name type="scientific">Aerosakkonema funiforme FACHB-1375</name>
    <dbReference type="NCBI Taxonomy" id="2949571"/>
    <lineage>
        <taxon>Bacteria</taxon>
        <taxon>Bacillati</taxon>
        <taxon>Cyanobacteriota</taxon>
        <taxon>Cyanophyceae</taxon>
        <taxon>Oscillatoriophycideae</taxon>
        <taxon>Aerosakkonematales</taxon>
        <taxon>Aerosakkonemataceae</taxon>
        <taxon>Aerosakkonema</taxon>
    </lineage>
</organism>
<feature type="domain" description="Proteasome alpha-type subunits" evidence="4">
    <location>
        <begin position="947"/>
        <end position="969"/>
    </location>
</feature>
<feature type="repeat" description="WD" evidence="3">
    <location>
        <begin position="1169"/>
        <end position="1201"/>
    </location>
</feature>
<dbReference type="SUPFAM" id="SSF48452">
    <property type="entry name" value="TPR-like"/>
    <property type="match status" value="1"/>
</dbReference>
<feature type="repeat" description="WD" evidence="3">
    <location>
        <begin position="1292"/>
        <end position="1333"/>
    </location>
</feature>